<proteinExistence type="predicted"/>
<accession>A0A6L9QJC2</accession>
<dbReference type="RefSeq" id="WP_163058155.1">
    <property type="nucleotide sequence ID" value="NZ_JAAGLI010000511.1"/>
</dbReference>
<dbReference type="Proteomes" id="UP000475532">
    <property type="component" value="Unassembled WGS sequence"/>
</dbReference>
<keyword evidence="1" id="KW-0472">Membrane</keyword>
<dbReference type="EMBL" id="JAAGLI010000511">
    <property type="protein sequence ID" value="NEA24773.1"/>
    <property type="molecule type" value="Genomic_DNA"/>
</dbReference>
<dbReference type="PROSITE" id="PS51257">
    <property type="entry name" value="PROKAR_LIPOPROTEIN"/>
    <property type="match status" value="1"/>
</dbReference>
<protein>
    <submittedName>
        <fullName evidence="2">Uncharacterized protein</fullName>
    </submittedName>
</protein>
<dbReference type="AlphaFoldDB" id="A0A6L9QJC2"/>
<evidence type="ECO:0000313" key="3">
    <source>
        <dbReference type="Proteomes" id="UP000475532"/>
    </source>
</evidence>
<keyword evidence="1" id="KW-0812">Transmembrane</keyword>
<gene>
    <name evidence="2" type="ORF">G3I70_20105</name>
</gene>
<comment type="caution">
    <text evidence="2">The sequence shown here is derived from an EMBL/GenBank/DDBJ whole genome shotgun (WGS) entry which is preliminary data.</text>
</comment>
<evidence type="ECO:0000256" key="1">
    <source>
        <dbReference type="SAM" id="Phobius"/>
    </source>
</evidence>
<feature type="transmembrane region" description="Helical" evidence="1">
    <location>
        <begin position="7"/>
        <end position="30"/>
    </location>
</feature>
<evidence type="ECO:0000313" key="2">
    <source>
        <dbReference type="EMBL" id="NEA24773.1"/>
    </source>
</evidence>
<reference evidence="2 3" key="1">
    <citation type="submission" date="2020-01" db="EMBL/GenBank/DDBJ databases">
        <title>Insect and environment-associated Actinomycetes.</title>
        <authorList>
            <person name="Currrie C."/>
            <person name="Chevrette M."/>
            <person name="Carlson C."/>
            <person name="Stubbendieck R."/>
            <person name="Wendt-Pienkowski E."/>
        </authorList>
    </citation>
    <scope>NUCLEOTIDE SEQUENCE [LARGE SCALE GENOMIC DNA]</scope>
    <source>
        <strain evidence="2 3">SID10258</strain>
    </source>
</reference>
<keyword evidence="1" id="KW-1133">Transmembrane helix</keyword>
<name>A0A6L9QJC2_9ACTN</name>
<organism evidence="2 3">
    <name type="scientific">Actinomadura bangladeshensis</name>
    <dbReference type="NCBI Taxonomy" id="453573"/>
    <lineage>
        <taxon>Bacteria</taxon>
        <taxon>Bacillati</taxon>
        <taxon>Actinomycetota</taxon>
        <taxon>Actinomycetes</taxon>
        <taxon>Streptosporangiales</taxon>
        <taxon>Thermomonosporaceae</taxon>
        <taxon>Actinomadura</taxon>
    </lineage>
</organism>
<sequence>MLWRRYAIYAVLAVLACAALCWPLAMVWTFTLGGKATATVTDCHLSPRTKRGAEVKHCEGTWRTEDGATGRGSLYGLDTDTPDGTRVPVRFGPLGPYAGGLADQYRSFTPAAVLGIIGLLCALRPVRRAASGRATARALLDSPPDATKLLVTRTEAKIPGGGRYVSFAPAEAPPGYRPPRPTPRQLSGVSLHWPLKFLGTVVDPKGFAALHDPTGQPLLFVHYDFLRRIEPDYVLVDTSGSRT</sequence>